<dbReference type="STRING" id="981085.W9RKR7"/>
<reference evidence="3" key="1">
    <citation type="submission" date="2013-01" db="EMBL/GenBank/DDBJ databases">
        <title>Draft Genome Sequence of a Mulberry Tree, Morus notabilis C.K. Schneid.</title>
        <authorList>
            <person name="He N."/>
            <person name="Zhao S."/>
        </authorList>
    </citation>
    <scope>NUCLEOTIDE SEQUENCE</scope>
</reference>
<protein>
    <submittedName>
        <fullName evidence="2">Uncharacterized protein</fullName>
    </submittedName>
</protein>
<name>W9RKR7_9ROSA</name>
<sequence>MTARTAVFFFCLAMIKTFDDNCGLWLPGNIFYLFFHNNNTAYLDVHHQVQLQGLKYRPFISLT</sequence>
<dbReference type="AlphaFoldDB" id="W9RKR7"/>
<dbReference type="EMBL" id="KE344346">
    <property type="protein sequence ID" value="EXB57418.1"/>
    <property type="molecule type" value="Genomic_DNA"/>
</dbReference>
<proteinExistence type="predicted"/>
<keyword evidence="3" id="KW-1185">Reference proteome</keyword>
<feature type="signal peptide" evidence="1">
    <location>
        <begin position="1"/>
        <end position="17"/>
    </location>
</feature>
<feature type="chain" id="PRO_5004932638" evidence="1">
    <location>
        <begin position="18"/>
        <end position="63"/>
    </location>
</feature>
<evidence type="ECO:0000256" key="1">
    <source>
        <dbReference type="SAM" id="SignalP"/>
    </source>
</evidence>
<evidence type="ECO:0000313" key="3">
    <source>
        <dbReference type="Proteomes" id="UP000030645"/>
    </source>
</evidence>
<dbReference type="eggNOG" id="KOG0874">
    <property type="taxonomic scope" value="Eukaryota"/>
</dbReference>
<keyword evidence="1" id="KW-0732">Signal</keyword>
<dbReference type="Proteomes" id="UP000030645">
    <property type="component" value="Unassembled WGS sequence"/>
</dbReference>
<evidence type="ECO:0000313" key="2">
    <source>
        <dbReference type="EMBL" id="EXB57418.1"/>
    </source>
</evidence>
<accession>W9RKR7</accession>
<organism evidence="2 3">
    <name type="scientific">Morus notabilis</name>
    <dbReference type="NCBI Taxonomy" id="981085"/>
    <lineage>
        <taxon>Eukaryota</taxon>
        <taxon>Viridiplantae</taxon>
        <taxon>Streptophyta</taxon>
        <taxon>Embryophyta</taxon>
        <taxon>Tracheophyta</taxon>
        <taxon>Spermatophyta</taxon>
        <taxon>Magnoliopsida</taxon>
        <taxon>eudicotyledons</taxon>
        <taxon>Gunneridae</taxon>
        <taxon>Pentapetalae</taxon>
        <taxon>rosids</taxon>
        <taxon>fabids</taxon>
        <taxon>Rosales</taxon>
        <taxon>Moraceae</taxon>
        <taxon>Moreae</taxon>
        <taxon>Morus</taxon>
    </lineage>
</organism>
<gene>
    <name evidence="2" type="ORF">L484_016471</name>
</gene>